<evidence type="ECO:0000313" key="9">
    <source>
        <dbReference type="EMBL" id="WIT10905.1"/>
    </source>
</evidence>
<dbReference type="SUPFAM" id="SSF48452">
    <property type="entry name" value="TPR-like"/>
    <property type="match status" value="1"/>
</dbReference>
<evidence type="ECO:0000256" key="6">
    <source>
        <dbReference type="ARBA" id="ARBA00022737"/>
    </source>
</evidence>
<keyword evidence="6" id="KW-0677">Repeat</keyword>
<dbReference type="PANTHER" id="PTHR44998">
    <property type="match status" value="1"/>
</dbReference>
<comment type="similarity">
    <text evidence="2">Belongs to the glycosyltransferase 41 family. O-GlcNAc transferase subfamily.</text>
</comment>
<keyword evidence="5 9" id="KW-0808">Transferase</keyword>
<proteinExistence type="inferred from homology"/>
<gene>
    <name evidence="9" type="ORF">PFX98_18595</name>
</gene>
<keyword evidence="4" id="KW-0328">Glycosyltransferase</keyword>
<dbReference type="EMBL" id="CP116346">
    <property type="protein sequence ID" value="WIT10905.1"/>
    <property type="molecule type" value="Genomic_DNA"/>
</dbReference>
<accession>A0AA95N959</accession>
<dbReference type="InterPro" id="IPR029489">
    <property type="entry name" value="OGT/SEC/SPY_C"/>
</dbReference>
<dbReference type="Pfam" id="PF13844">
    <property type="entry name" value="Glyco_transf_41"/>
    <property type="match status" value="2"/>
</dbReference>
<protein>
    <recommendedName>
        <fullName evidence="3">protein O-GlcNAc transferase</fullName>
        <ecNumber evidence="3">2.4.1.255</ecNumber>
    </recommendedName>
</protein>
<dbReference type="AlphaFoldDB" id="A0AA95N959"/>
<dbReference type="InterPro" id="IPR019734">
    <property type="entry name" value="TPR_rpt"/>
</dbReference>
<evidence type="ECO:0000313" key="10">
    <source>
        <dbReference type="Proteomes" id="UP001177769"/>
    </source>
</evidence>
<dbReference type="PANTHER" id="PTHR44998:SF1">
    <property type="entry name" value="UDP-N-ACETYLGLUCOSAMINE--PEPTIDE N-ACETYLGLUCOSAMINYLTRANSFERASE 110 KDA SUBUNIT"/>
    <property type="match status" value="1"/>
</dbReference>
<feature type="domain" description="O-GlcNAc transferase C-terminal" evidence="8">
    <location>
        <begin position="428"/>
        <end position="609"/>
    </location>
</feature>
<evidence type="ECO:0000256" key="5">
    <source>
        <dbReference type="ARBA" id="ARBA00022679"/>
    </source>
</evidence>
<dbReference type="KEGG" id="pais:PFX98_18595"/>
<keyword evidence="7" id="KW-0802">TPR repeat</keyword>
<evidence type="ECO:0000259" key="8">
    <source>
        <dbReference type="Pfam" id="PF13844"/>
    </source>
</evidence>
<comment type="pathway">
    <text evidence="1">Protein modification; protein glycosylation.</text>
</comment>
<dbReference type="SMART" id="SM00028">
    <property type="entry name" value="TPR"/>
    <property type="match status" value="3"/>
</dbReference>
<feature type="domain" description="O-GlcNAc transferase C-terminal" evidence="8">
    <location>
        <begin position="244"/>
        <end position="422"/>
    </location>
</feature>
<evidence type="ECO:0000256" key="1">
    <source>
        <dbReference type="ARBA" id="ARBA00004922"/>
    </source>
</evidence>
<dbReference type="Gene3D" id="3.40.50.11380">
    <property type="match status" value="1"/>
</dbReference>
<dbReference type="RefSeq" id="WP_285231983.1">
    <property type="nucleotide sequence ID" value="NZ_CP116346.1"/>
</dbReference>
<evidence type="ECO:0000256" key="4">
    <source>
        <dbReference type="ARBA" id="ARBA00022676"/>
    </source>
</evidence>
<evidence type="ECO:0000256" key="7">
    <source>
        <dbReference type="ARBA" id="ARBA00022803"/>
    </source>
</evidence>
<dbReference type="EC" id="2.4.1.255" evidence="3"/>
<dbReference type="Gene3D" id="1.25.40.10">
    <property type="entry name" value="Tetratricopeptide repeat domain"/>
    <property type="match status" value="2"/>
</dbReference>
<dbReference type="Gene3D" id="3.40.50.2000">
    <property type="entry name" value="Glycogen Phosphorylase B"/>
    <property type="match status" value="1"/>
</dbReference>
<name>A0AA95N959_9BURK</name>
<keyword evidence="10" id="KW-1185">Reference proteome</keyword>
<sequence>MDMSQPDLKTLTASEAQAAAKAELIARAGKPGQVSLADVMETASAWQQAGQLEPAAQLYQAWIAANDSPLKPLACYNWGTILGALRRAAEAEQAYLMALQLKPGFAQAQLNLGHQREHLGRVEEALACWQAVVALQAPFETMGVDVLSLRLHALNNMARLLEEQRRYEESQACMRQSLMLKADQSDVLQHYVHIRQKQCDWPVYQPVGEVTHNQLLRSTSLLATLSASDDPAVQLMIAQRFVHEKVLAYKGKPLHEAAAAAKPRSGKIKIGYLSGDLCMHAVGLLTPELFELHDRERFEVTAFCWSREDGSAQRARILKAMDQHVRLAGVDDQTAARLIAEAGIDILVDLQGLTSGARPNILVQRPAPIQVSYLGLPATSAIPGVDWIIADRFAMPEDYLPYCTEKPIYLPHCYQVSDRQRVIGARPTRAQYGLPEDAFVFCSFNNNHKFSEEMFRCWMRVLSAVRGSVLWLLADNAWAKANMLRVAAEYGVGEERLIFAPRVAPPEYLARFVLADLVLDTFPYNAGTTASDCLWMNTPMLTRAGRSYISRMAGSLLTNVGLPDLVTYSLAEYEQRAIQIGQQPARAASYRRYLEEHGHASPLFDIPGMVRDLEAQFESIALAARQRQGG</sequence>
<dbReference type="Pfam" id="PF13181">
    <property type="entry name" value="TPR_8"/>
    <property type="match status" value="1"/>
</dbReference>
<organism evidence="9 10">
    <name type="scientific">Paucibacter sediminis</name>
    <dbReference type="NCBI Taxonomy" id="3019553"/>
    <lineage>
        <taxon>Bacteria</taxon>
        <taxon>Pseudomonadati</taxon>
        <taxon>Pseudomonadota</taxon>
        <taxon>Betaproteobacteria</taxon>
        <taxon>Burkholderiales</taxon>
        <taxon>Sphaerotilaceae</taxon>
        <taxon>Roseateles</taxon>
    </lineage>
</organism>
<evidence type="ECO:0000256" key="2">
    <source>
        <dbReference type="ARBA" id="ARBA00005386"/>
    </source>
</evidence>
<dbReference type="Proteomes" id="UP001177769">
    <property type="component" value="Chromosome"/>
</dbReference>
<reference evidence="9" key="1">
    <citation type="submission" date="2023-01" db="EMBL/GenBank/DDBJ databases">
        <title>Whole genome sequence of Paucibacter sp. S2-9 isolated from pond sediment.</title>
        <authorList>
            <person name="Jung J.Y."/>
        </authorList>
    </citation>
    <scope>NUCLEOTIDE SEQUENCE</scope>
    <source>
        <strain evidence="9">S2-9</strain>
    </source>
</reference>
<evidence type="ECO:0000256" key="3">
    <source>
        <dbReference type="ARBA" id="ARBA00011970"/>
    </source>
</evidence>
<dbReference type="GO" id="GO:0097363">
    <property type="term" value="F:protein O-acetylglucosaminyltransferase activity"/>
    <property type="evidence" value="ECO:0007669"/>
    <property type="project" value="UniProtKB-EC"/>
</dbReference>
<dbReference type="InterPro" id="IPR011990">
    <property type="entry name" value="TPR-like_helical_dom_sf"/>
</dbReference>